<accession>A0A942UUV7</accession>
<evidence type="ECO:0000313" key="3">
    <source>
        <dbReference type="Proteomes" id="UP000724672"/>
    </source>
</evidence>
<sequence length="56" mass="6912">MRQKAISIYMNKPVHSYKQPRINKRYIHILYFIIDIVQNFVSSIIFVPYRYHQKVI</sequence>
<reference evidence="2" key="1">
    <citation type="submission" date="2019-12" db="EMBL/GenBank/DDBJ databases">
        <title>Clostridiaceae gen. nov. sp. nov., isolated from sediment in Xinjiang, China.</title>
        <authorList>
            <person name="Zhang R."/>
        </authorList>
    </citation>
    <scope>NUCLEOTIDE SEQUENCE</scope>
    <source>
        <strain evidence="2">D2Q-11</strain>
    </source>
</reference>
<feature type="transmembrane region" description="Helical" evidence="1">
    <location>
        <begin position="26"/>
        <end position="49"/>
    </location>
</feature>
<gene>
    <name evidence="2" type="ORF">GOQ27_08180</name>
</gene>
<evidence type="ECO:0000313" key="2">
    <source>
        <dbReference type="EMBL" id="MBS4538440.1"/>
    </source>
</evidence>
<keyword evidence="3" id="KW-1185">Reference proteome</keyword>
<comment type="caution">
    <text evidence="2">The sequence shown here is derived from an EMBL/GenBank/DDBJ whole genome shotgun (WGS) entry which is preliminary data.</text>
</comment>
<name>A0A942UUV7_9FIRM</name>
<keyword evidence="1" id="KW-0472">Membrane</keyword>
<keyword evidence="1" id="KW-0812">Transmembrane</keyword>
<keyword evidence="1" id="KW-1133">Transmembrane helix</keyword>
<dbReference type="EMBL" id="WSFT01000031">
    <property type="protein sequence ID" value="MBS4538440.1"/>
    <property type="molecule type" value="Genomic_DNA"/>
</dbReference>
<evidence type="ECO:0000256" key="1">
    <source>
        <dbReference type="SAM" id="Phobius"/>
    </source>
</evidence>
<dbReference type="AlphaFoldDB" id="A0A942UUV7"/>
<dbReference type="RefSeq" id="WP_203366359.1">
    <property type="nucleotide sequence ID" value="NZ_WSFT01000031.1"/>
</dbReference>
<proteinExistence type="predicted"/>
<protein>
    <submittedName>
        <fullName evidence="2">Uncharacterized protein</fullName>
    </submittedName>
</protein>
<dbReference type="Proteomes" id="UP000724672">
    <property type="component" value="Unassembled WGS sequence"/>
</dbReference>
<organism evidence="2 3">
    <name type="scientific">Anaeromonas frigoriresistens</name>
    <dbReference type="NCBI Taxonomy" id="2683708"/>
    <lineage>
        <taxon>Bacteria</taxon>
        <taxon>Bacillati</taxon>
        <taxon>Bacillota</taxon>
        <taxon>Tissierellia</taxon>
        <taxon>Tissierellales</taxon>
        <taxon>Thermohalobacteraceae</taxon>
        <taxon>Anaeromonas</taxon>
    </lineage>
</organism>